<dbReference type="InterPro" id="IPR017927">
    <property type="entry name" value="FAD-bd_FR_type"/>
</dbReference>
<feature type="domain" description="FAD-binding FR-type" evidence="8">
    <location>
        <begin position="827"/>
        <end position="993"/>
    </location>
</feature>
<feature type="compositionally biased region" description="Low complexity" evidence="6">
    <location>
        <begin position="556"/>
        <end position="567"/>
    </location>
</feature>
<dbReference type="InterPro" id="IPR050369">
    <property type="entry name" value="RBOH/FRE"/>
</dbReference>
<feature type="transmembrane region" description="Helical" evidence="7">
    <location>
        <begin position="633"/>
        <end position="651"/>
    </location>
</feature>
<dbReference type="GO" id="GO:0016491">
    <property type="term" value="F:oxidoreductase activity"/>
    <property type="evidence" value="ECO:0007669"/>
    <property type="project" value="UniProtKB-KW"/>
</dbReference>
<organism evidence="9">
    <name type="scientific">Chromera velia CCMP2878</name>
    <dbReference type="NCBI Taxonomy" id="1169474"/>
    <lineage>
        <taxon>Eukaryota</taxon>
        <taxon>Sar</taxon>
        <taxon>Alveolata</taxon>
        <taxon>Colpodellida</taxon>
        <taxon>Chromeraceae</taxon>
        <taxon>Chromera</taxon>
    </lineage>
</organism>
<dbReference type="CDD" id="cd06186">
    <property type="entry name" value="NOX_Duox_like_FAD_NADP"/>
    <property type="match status" value="1"/>
</dbReference>
<dbReference type="GO" id="GO:0005886">
    <property type="term" value="C:plasma membrane"/>
    <property type="evidence" value="ECO:0007669"/>
    <property type="project" value="TreeGrafter"/>
</dbReference>
<feature type="compositionally biased region" description="Basic and acidic residues" evidence="6">
    <location>
        <begin position="867"/>
        <end position="888"/>
    </location>
</feature>
<feature type="compositionally biased region" description="Low complexity" evidence="6">
    <location>
        <begin position="522"/>
        <end position="531"/>
    </location>
</feature>
<reference evidence="9" key="1">
    <citation type="submission" date="2014-11" db="EMBL/GenBank/DDBJ databases">
        <authorList>
            <person name="Otto D Thomas"/>
            <person name="Naeem Raeece"/>
        </authorList>
    </citation>
    <scope>NUCLEOTIDE SEQUENCE</scope>
</reference>
<evidence type="ECO:0000313" key="9">
    <source>
        <dbReference type="EMBL" id="CEM26197.1"/>
    </source>
</evidence>
<proteinExistence type="predicted"/>
<evidence type="ECO:0000256" key="4">
    <source>
        <dbReference type="ARBA" id="ARBA00023002"/>
    </source>
</evidence>
<dbReference type="PANTHER" id="PTHR11972:SF153">
    <property type="entry name" value="SUPEROXIDE-GENERATING NADPH OXIDASE HEAVY CHAIN SUBUNIT A"/>
    <property type="match status" value="1"/>
</dbReference>
<feature type="transmembrane region" description="Helical" evidence="7">
    <location>
        <begin position="711"/>
        <end position="730"/>
    </location>
</feature>
<dbReference type="Pfam" id="PF08022">
    <property type="entry name" value="FAD_binding_8"/>
    <property type="match status" value="1"/>
</dbReference>
<evidence type="ECO:0000256" key="6">
    <source>
        <dbReference type="SAM" id="MobiDB-lite"/>
    </source>
</evidence>
<feature type="region of interest" description="Disordered" evidence="6">
    <location>
        <begin position="451"/>
        <end position="474"/>
    </location>
</feature>
<name>A0A0G4GBM0_9ALVE</name>
<accession>A0A0G4GBM0</accession>
<keyword evidence="2 7" id="KW-0812">Transmembrane</keyword>
<evidence type="ECO:0000256" key="3">
    <source>
        <dbReference type="ARBA" id="ARBA00022989"/>
    </source>
</evidence>
<feature type="transmembrane region" description="Helical" evidence="7">
    <location>
        <begin position="769"/>
        <end position="789"/>
    </location>
</feature>
<feature type="region of interest" description="Disordered" evidence="6">
    <location>
        <begin position="1202"/>
        <end position="1221"/>
    </location>
</feature>
<feature type="region of interest" description="Disordered" evidence="6">
    <location>
        <begin position="1"/>
        <end position="49"/>
    </location>
</feature>
<dbReference type="Gene3D" id="3.40.50.80">
    <property type="entry name" value="Nucleotide-binding domain of ferredoxin-NADP reductase (FNR) module"/>
    <property type="match status" value="1"/>
</dbReference>
<evidence type="ECO:0000256" key="2">
    <source>
        <dbReference type="ARBA" id="ARBA00022692"/>
    </source>
</evidence>
<feature type="region of interest" description="Disordered" evidence="6">
    <location>
        <begin position="61"/>
        <end position="82"/>
    </location>
</feature>
<feature type="compositionally biased region" description="Basic and acidic residues" evidence="6">
    <location>
        <begin position="236"/>
        <end position="257"/>
    </location>
</feature>
<feature type="region of interest" description="Disordered" evidence="6">
    <location>
        <begin position="866"/>
        <end position="890"/>
    </location>
</feature>
<dbReference type="InterPro" id="IPR000778">
    <property type="entry name" value="Cyt_b245_heavy_chain"/>
</dbReference>
<dbReference type="InterPro" id="IPR017938">
    <property type="entry name" value="Riboflavin_synthase-like_b-brl"/>
</dbReference>
<dbReference type="VEuPathDB" id="CryptoDB:Cvel_21058"/>
<feature type="region of interest" description="Disordered" evidence="6">
    <location>
        <begin position="218"/>
        <end position="298"/>
    </location>
</feature>
<dbReference type="InterPro" id="IPR039261">
    <property type="entry name" value="FNR_nucleotide-bd"/>
</dbReference>
<dbReference type="PROSITE" id="PS51384">
    <property type="entry name" value="FAD_FR"/>
    <property type="match status" value="1"/>
</dbReference>
<evidence type="ECO:0000259" key="8">
    <source>
        <dbReference type="PROSITE" id="PS51384"/>
    </source>
</evidence>
<comment type="subcellular location">
    <subcellularLocation>
        <location evidence="1">Membrane</location>
        <topology evidence="1">Multi-pass membrane protein</topology>
    </subcellularLocation>
</comment>
<keyword evidence="4" id="KW-0560">Oxidoreductase</keyword>
<dbReference type="PRINTS" id="PR00466">
    <property type="entry name" value="GP91PHOX"/>
</dbReference>
<evidence type="ECO:0000256" key="7">
    <source>
        <dbReference type="SAM" id="Phobius"/>
    </source>
</evidence>
<feature type="transmembrane region" description="Helical" evidence="7">
    <location>
        <begin position="657"/>
        <end position="682"/>
    </location>
</feature>
<dbReference type="EMBL" id="CDMZ01001043">
    <property type="protein sequence ID" value="CEM26197.1"/>
    <property type="molecule type" value="Genomic_DNA"/>
</dbReference>
<gene>
    <name evidence="9" type="ORF">Cvel_21058</name>
</gene>
<feature type="region of interest" description="Disordered" evidence="6">
    <location>
        <begin position="1143"/>
        <end position="1175"/>
    </location>
</feature>
<dbReference type="Pfam" id="PF01794">
    <property type="entry name" value="Ferric_reduct"/>
    <property type="match status" value="1"/>
</dbReference>
<protein>
    <recommendedName>
        <fullName evidence="8">FAD-binding FR-type domain-containing protein</fullName>
    </recommendedName>
</protein>
<feature type="compositionally biased region" description="Basic and acidic residues" evidence="6">
    <location>
        <begin position="593"/>
        <end position="604"/>
    </location>
</feature>
<dbReference type="InterPro" id="IPR013112">
    <property type="entry name" value="FAD-bd_8"/>
</dbReference>
<evidence type="ECO:0000256" key="1">
    <source>
        <dbReference type="ARBA" id="ARBA00004141"/>
    </source>
</evidence>
<evidence type="ECO:0000256" key="5">
    <source>
        <dbReference type="ARBA" id="ARBA00023136"/>
    </source>
</evidence>
<dbReference type="PANTHER" id="PTHR11972">
    <property type="entry name" value="NADPH OXIDASE"/>
    <property type="match status" value="1"/>
</dbReference>
<feature type="region of interest" description="Disordered" evidence="6">
    <location>
        <begin position="505"/>
        <end position="611"/>
    </location>
</feature>
<dbReference type="SUPFAM" id="SSF63380">
    <property type="entry name" value="Riboflavin synthase domain-like"/>
    <property type="match status" value="1"/>
</dbReference>
<keyword evidence="3 7" id="KW-1133">Transmembrane helix</keyword>
<keyword evidence="5 7" id="KW-0472">Membrane</keyword>
<dbReference type="InterPro" id="IPR013130">
    <property type="entry name" value="Fe3_Rdtase_TM_dom"/>
</dbReference>
<sequence length="1296" mass="139443">MDGGMAPLGTGAPESSRKFSPRAVEGVEEQSRHAVGAPSSAPGPEQGGVVISEHANTAAASSPLRIPLGDLRGASADGGAPAPVPSTAYLTARGSVVSKAVSKRGRASVSSILFSTKRAEDMKDFREKHGTPSRALKLVTDPECEQAQQPPTSSPMRRGAQEMEAKTYKDLSELHEMLKLCKSAVGLEIASESLRAMAMALYIKGRLAVRAQQINPTAFSPQKHDAPPTAAGFLEGGKREKGEKTRERSQIEQRIEQENNQPSACDWLEEVSLRGETESQNTPVPAEGPHHPPPLVTHPPPGKETAKTFSELRGQAALVVQRQLSESLASSLAKLKSPFGSDSDAATVGIKTERPSPSPPPTLQSQFAAAEVQAQAEVGVDMGARNPLSTLPPLFSQLEALVDGDLAFDEDARQTAAAVASDEEVALQEQLGHVMGHLMVQEGQHIEDRLHRRRSSKLSAIPSRADGTTPAAAAAHMTPQSVLLPGWGSGGSPVRREVAGFGPAVGFGQMTPRSPFSPPSLSPGGAASSLPCPDFMPPGSPKKGASPAEGASPSTQQHQEQQQQQQQPLTSPARRRRPSVMLPSPAPGIAPLKEVKGGGKESQSKGKGKPKHRLVFWGREELSNSLAARKVQALLFFIFCALFGLGFGIAWTSQERVLGAGVICARGFAMAIQGLLGLVFLLMSRGGITWVRNSCLARWNFLRNLLDEYRIVHMVTASWLLVAAVGHSAAHLLGTYRDMQTASSEDLESALGSSDRPSYSDLLQTRAAITGYVLVAIFSVMAGLSLPWVRRHYFEAFQGTHLLFYSVVPLMIVHGWKRAAPFSKSWYWSLPCFLVYLTDIGIRRYRTKHVLLDAAIRHACVVASETGEEKEKKPPKGKEGGGGGKKEDESDLPLRASVAFVNIVKPRGLECRAGQVMWIRCPKISQFQWHPFSLCSSPSDRDLRLMIGSAGDWTNAFLRLLAASGEVKRTNGDEQIVYPRIDIDGPFGAPADYSVNFSRAVFIGAATGMAPFLGYLNSLLERMSHGSIAKKPLYYPTADGVLELRAGTGEGNPDETLEGDDFAIERAHFIWINRRMDELFGALDALIALVLCPVEIPLTFRLFITRPRGKLPPEHRLLLTAVEALVEQAAVVRRRLNRQNQLSLLEGGDRSGSNRATPRQGGRRFSDGSVLSYGGEGTAESKVLEIKFGRPNFEQELRCGADGEGAEAENGGDLEAGGGASSRTVSPASAVGVFVCAGKPIVKSVEAAIQKMADTDAGETGSRKNTIMQKQKSQRFIAKNGVHRRRFVLVQEDFGS</sequence>